<organism evidence="1 2">
    <name type="scientific">Methylobacterium hispanicum</name>
    <dbReference type="NCBI Taxonomy" id="270350"/>
    <lineage>
        <taxon>Bacteria</taxon>
        <taxon>Pseudomonadati</taxon>
        <taxon>Pseudomonadota</taxon>
        <taxon>Alphaproteobacteria</taxon>
        <taxon>Hyphomicrobiales</taxon>
        <taxon>Methylobacteriaceae</taxon>
        <taxon>Methylobacterium</taxon>
    </lineage>
</organism>
<reference evidence="1" key="2">
    <citation type="submission" date="2021-08" db="EMBL/GenBank/DDBJ databases">
        <authorList>
            <person name="Tani A."/>
            <person name="Ola A."/>
            <person name="Ogura Y."/>
            <person name="Katsura K."/>
            <person name="Hayashi T."/>
        </authorList>
    </citation>
    <scope>NUCLEOTIDE SEQUENCE</scope>
    <source>
        <strain evidence="1">DSM 16372</strain>
    </source>
</reference>
<gene>
    <name evidence="1" type="ORF">BHAOGJBA_4515</name>
</gene>
<dbReference type="AlphaFoldDB" id="A0AAV4ZT29"/>
<dbReference type="RefSeq" id="WP_238231173.1">
    <property type="nucleotide sequence ID" value="NZ_BPQO01000022.1"/>
</dbReference>
<protein>
    <submittedName>
        <fullName evidence="1">Uncharacterized protein</fullName>
    </submittedName>
</protein>
<dbReference type="EMBL" id="BPQO01000022">
    <property type="protein sequence ID" value="GJD90971.1"/>
    <property type="molecule type" value="Genomic_DNA"/>
</dbReference>
<evidence type="ECO:0000313" key="1">
    <source>
        <dbReference type="EMBL" id="GJD90971.1"/>
    </source>
</evidence>
<accession>A0AAV4ZT29</accession>
<reference evidence="1" key="1">
    <citation type="journal article" date="2016" name="Front. Microbiol.">
        <title>Genome Sequence of the Piezophilic, Mesophilic Sulfate-Reducing Bacterium Desulfovibrio indicus J2T.</title>
        <authorList>
            <person name="Cao J."/>
            <person name="Maignien L."/>
            <person name="Shao Z."/>
            <person name="Alain K."/>
            <person name="Jebbar M."/>
        </authorList>
    </citation>
    <scope>NUCLEOTIDE SEQUENCE</scope>
    <source>
        <strain evidence="1">DSM 16372</strain>
    </source>
</reference>
<dbReference type="Proteomes" id="UP001055247">
    <property type="component" value="Unassembled WGS sequence"/>
</dbReference>
<keyword evidence="2" id="KW-1185">Reference proteome</keyword>
<name>A0AAV4ZT29_9HYPH</name>
<evidence type="ECO:0000313" key="2">
    <source>
        <dbReference type="Proteomes" id="UP001055247"/>
    </source>
</evidence>
<sequence length="211" mass="22310">MTDGRIRAANTIARETIDILQGLVTNNGTDRAGAATTAACVTLLLTGLAGRNPTGAEGTAQPSDNGLQFASAVLELLREDVPVDLQVGDGLRPKLPTYIPLEAEGHIMYGLTRLRSAIQNWTMLPGVDGADLIQAGFAGGIRQFVKDNRAARPIVAYELVAAIGRLIERPVPARTLPRADPAALFAPPADPYRGYPVHLSRTPFSHQAAAA</sequence>
<proteinExistence type="predicted"/>
<comment type="caution">
    <text evidence="1">The sequence shown here is derived from an EMBL/GenBank/DDBJ whole genome shotgun (WGS) entry which is preliminary data.</text>
</comment>